<comment type="caution">
    <text evidence="6">The sequence shown here is derived from an EMBL/GenBank/DDBJ whole genome shotgun (WGS) entry which is preliminary data.</text>
</comment>
<keyword evidence="7" id="KW-1185">Reference proteome</keyword>
<keyword evidence="2" id="KW-0690">Ribosome biogenesis</keyword>
<feature type="domain" description="YqgF/RNase H-like" evidence="5">
    <location>
        <begin position="1"/>
        <end position="87"/>
    </location>
</feature>
<dbReference type="InterPro" id="IPR012337">
    <property type="entry name" value="RNaseH-like_sf"/>
</dbReference>
<sequence>MIIAIDYGNNKCGYAIGNNFISKSGTVKTKDIMKIISNTKKIVMGIPLSMSGNYSTQSLKVLTFANKLVEKGYDVFLIDERLTTKMASSFGIKDDDAFSARQIFMDFVQNPSVAQKFRKEKFLNLDLREENVLFYEVPPSKKIKADALTKDYSIAFLHLSIGNFTYSNPDTLDKKYNIVITKKEFEKNGKNFLKSGGKIILV</sequence>
<proteinExistence type="predicted"/>
<dbReference type="GO" id="GO:0004518">
    <property type="term" value="F:nuclease activity"/>
    <property type="evidence" value="ECO:0007669"/>
    <property type="project" value="UniProtKB-KW"/>
</dbReference>
<evidence type="ECO:0000256" key="1">
    <source>
        <dbReference type="ARBA" id="ARBA00022490"/>
    </source>
</evidence>
<evidence type="ECO:0000256" key="2">
    <source>
        <dbReference type="ARBA" id="ARBA00022517"/>
    </source>
</evidence>
<keyword evidence="1" id="KW-0963">Cytoplasm</keyword>
<evidence type="ECO:0000256" key="4">
    <source>
        <dbReference type="ARBA" id="ARBA00022801"/>
    </source>
</evidence>
<dbReference type="InterPro" id="IPR005227">
    <property type="entry name" value="YqgF"/>
</dbReference>
<accession>A0A841GG00</accession>
<dbReference type="EC" id="3.1.-.-" evidence="6"/>
<evidence type="ECO:0000313" key="6">
    <source>
        <dbReference type="EMBL" id="MBB6062556.1"/>
    </source>
</evidence>
<dbReference type="SMART" id="SM00732">
    <property type="entry name" value="YqgFc"/>
    <property type="match status" value="1"/>
</dbReference>
<protein>
    <submittedName>
        <fullName evidence="6">Putative Holliday junction resolvase</fullName>
        <ecNumber evidence="6">3.1.-.-</ecNumber>
    </submittedName>
</protein>
<keyword evidence="3" id="KW-0540">Nuclease</keyword>
<dbReference type="GO" id="GO:0016787">
    <property type="term" value="F:hydrolase activity"/>
    <property type="evidence" value="ECO:0007669"/>
    <property type="project" value="UniProtKB-KW"/>
</dbReference>
<dbReference type="Proteomes" id="UP000555828">
    <property type="component" value="Unassembled WGS sequence"/>
</dbReference>
<gene>
    <name evidence="6" type="ORF">HNP65_000994</name>
</gene>
<evidence type="ECO:0000313" key="7">
    <source>
        <dbReference type="Proteomes" id="UP000555828"/>
    </source>
</evidence>
<dbReference type="GO" id="GO:0006364">
    <property type="term" value="P:rRNA processing"/>
    <property type="evidence" value="ECO:0007669"/>
    <property type="project" value="InterPro"/>
</dbReference>
<dbReference type="AlphaFoldDB" id="A0A841GG00"/>
<dbReference type="EMBL" id="JACHEX010000002">
    <property type="protein sequence ID" value="MBB6062556.1"/>
    <property type="molecule type" value="Genomic_DNA"/>
</dbReference>
<name>A0A841GG00_9BACT</name>
<reference evidence="6 7" key="1">
    <citation type="submission" date="2020-08" db="EMBL/GenBank/DDBJ databases">
        <title>Genomic Encyclopedia of Type Strains, Phase IV (KMG-IV): sequencing the most valuable type-strain genomes for metagenomic binning, comparative biology and taxonomic classification.</title>
        <authorList>
            <person name="Goeker M."/>
        </authorList>
    </citation>
    <scope>NUCLEOTIDE SEQUENCE [LARGE SCALE GENOMIC DNA]</scope>
    <source>
        <strain evidence="6 7">DSM 13481</strain>
    </source>
</reference>
<dbReference type="SUPFAM" id="SSF53098">
    <property type="entry name" value="Ribonuclease H-like"/>
    <property type="match status" value="1"/>
</dbReference>
<dbReference type="RefSeq" id="WP_184619219.1">
    <property type="nucleotide sequence ID" value="NZ_JACHEX010000002.1"/>
</dbReference>
<dbReference type="Gene3D" id="3.30.420.140">
    <property type="entry name" value="YqgF/RNase H-like domain"/>
    <property type="match status" value="1"/>
</dbReference>
<dbReference type="InterPro" id="IPR037027">
    <property type="entry name" value="YqgF/RNaseH-like_dom_sf"/>
</dbReference>
<evidence type="ECO:0000256" key="3">
    <source>
        <dbReference type="ARBA" id="ARBA00022722"/>
    </source>
</evidence>
<organism evidence="6 7">
    <name type="scientific">Thermosipho japonicus</name>
    <dbReference type="NCBI Taxonomy" id="90323"/>
    <lineage>
        <taxon>Bacteria</taxon>
        <taxon>Thermotogati</taxon>
        <taxon>Thermotogota</taxon>
        <taxon>Thermotogae</taxon>
        <taxon>Thermotogales</taxon>
        <taxon>Fervidobacteriaceae</taxon>
        <taxon>Thermosipho</taxon>
    </lineage>
</organism>
<evidence type="ECO:0000259" key="5">
    <source>
        <dbReference type="SMART" id="SM00732"/>
    </source>
</evidence>
<dbReference type="Pfam" id="PF03652">
    <property type="entry name" value="RuvX"/>
    <property type="match status" value="1"/>
</dbReference>
<keyword evidence="4 6" id="KW-0378">Hydrolase</keyword>
<dbReference type="InterPro" id="IPR006641">
    <property type="entry name" value="YqgF/RNaseH-like_dom"/>
</dbReference>